<evidence type="ECO:0000313" key="6">
    <source>
        <dbReference type="Proteomes" id="UP000799423"/>
    </source>
</evidence>
<keyword evidence="6" id="KW-1185">Reference proteome</keyword>
<dbReference type="PANTHER" id="PTHR28554:SF1">
    <property type="entry name" value="LARGE RIBOSOMAL SUBUNIT PROTEIN ML45"/>
    <property type="match status" value="1"/>
</dbReference>
<evidence type="ECO:0000256" key="2">
    <source>
        <dbReference type="ARBA" id="ARBA00022946"/>
    </source>
</evidence>
<comment type="subcellular location">
    <subcellularLocation>
        <location evidence="1">Mitochondrion</location>
    </subcellularLocation>
</comment>
<organism evidence="5 6">
    <name type="scientific">Plenodomus tracheiphilus IPT5</name>
    <dbReference type="NCBI Taxonomy" id="1408161"/>
    <lineage>
        <taxon>Eukaryota</taxon>
        <taxon>Fungi</taxon>
        <taxon>Dikarya</taxon>
        <taxon>Ascomycota</taxon>
        <taxon>Pezizomycotina</taxon>
        <taxon>Dothideomycetes</taxon>
        <taxon>Pleosporomycetidae</taxon>
        <taxon>Pleosporales</taxon>
        <taxon>Pleosporineae</taxon>
        <taxon>Leptosphaeriaceae</taxon>
        <taxon>Plenodomus</taxon>
    </lineage>
</organism>
<evidence type="ECO:0008006" key="7">
    <source>
        <dbReference type="Google" id="ProtNLM"/>
    </source>
</evidence>
<protein>
    <recommendedName>
        <fullName evidence="7">Tim44-like domain-containing protein</fullName>
    </recommendedName>
</protein>
<evidence type="ECO:0000256" key="3">
    <source>
        <dbReference type="ARBA" id="ARBA00023128"/>
    </source>
</evidence>
<dbReference type="PANTHER" id="PTHR28554">
    <property type="entry name" value="39S RIBOSOMAL PROTEIN L45, MITOCHONDRIAL"/>
    <property type="match status" value="1"/>
</dbReference>
<feature type="region of interest" description="Disordered" evidence="4">
    <location>
        <begin position="268"/>
        <end position="296"/>
    </location>
</feature>
<reference evidence="5" key="1">
    <citation type="submission" date="2020-01" db="EMBL/GenBank/DDBJ databases">
        <authorList>
            <consortium name="DOE Joint Genome Institute"/>
            <person name="Haridas S."/>
            <person name="Albert R."/>
            <person name="Binder M."/>
            <person name="Bloem J."/>
            <person name="Labutti K."/>
            <person name="Salamov A."/>
            <person name="Andreopoulos B."/>
            <person name="Baker S.E."/>
            <person name="Barry K."/>
            <person name="Bills G."/>
            <person name="Bluhm B.H."/>
            <person name="Cannon C."/>
            <person name="Castanera R."/>
            <person name="Culley D.E."/>
            <person name="Daum C."/>
            <person name="Ezra D."/>
            <person name="Gonzalez J.B."/>
            <person name="Henrissat B."/>
            <person name="Kuo A."/>
            <person name="Liang C."/>
            <person name="Lipzen A."/>
            <person name="Lutzoni F."/>
            <person name="Magnuson J."/>
            <person name="Mondo S."/>
            <person name="Nolan M."/>
            <person name="Ohm R."/>
            <person name="Pangilinan J."/>
            <person name="Park H.-J."/>
            <person name="Ramirez L."/>
            <person name="Alfaro M."/>
            <person name="Sun H."/>
            <person name="Tritt A."/>
            <person name="Yoshinaga Y."/>
            <person name="Zwiers L.-H."/>
            <person name="Turgeon B.G."/>
            <person name="Goodwin S.B."/>
            <person name="Spatafora J.W."/>
            <person name="Crous P.W."/>
            <person name="Grigoriev I.V."/>
        </authorList>
    </citation>
    <scope>NUCLEOTIDE SEQUENCE</scope>
    <source>
        <strain evidence="5">IPT5</strain>
    </source>
</reference>
<dbReference type="InterPro" id="IPR051975">
    <property type="entry name" value="mtLSU_mL45"/>
</dbReference>
<dbReference type="EMBL" id="MU006288">
    <property type="protein sequence ID" value="KAF2856576.1"/>
    <property type="molecule type" value="Genomic_DNA"/>
</dbReference>
<dbReference type="Gene3D" id="3.10.450.240">
    <property type="match status" value="1"/>
</dbReference>
<dbReference type="Proteomes" id="UP000799423">
    <property type="component" value="Unassembled WGS sequence"/>
</dbReference>
<dbReference type="OrthoDB" id="19619at2759"/>
<name>A0A6A7BMA7_9PLEO</name>
<evidence type="ECO:0000256" key="1">
    <source>
        <dbReference type="ARBA" id="ARBA00004173"/>
    </source>
</evidence>
<accession>A0A6A7BMA7</accession>
<gene>
    <name evidence="5" type="ORF">T440DRAFT_462828</name>
</gene>
<feature type="region of interest" description="Disordered" evidence="4">
    <location>
        <begin position="42"/>
        <end position="81"/>
    </location>
</feature>
<dbReference type="GO" id="GO:0005739">
    <property type="term" value="C:mitochondrion"/>
    <property type="evidence" value="ECO:0007669"/>
    <property type="project" value="UniProtKB-SubCell"/>
</dbReference>
<proteinExistence type="predicted"/>
<keyword evidence="3" id="KW-0496">Mitochondrion</keyword>
<dbReference type="AlphaFoldDB" id="A0A6A7BMA7"/>
<evidence type="ECO:0000313" key="5">
    <source>
        <dbReference type="EMBL" id="KAF2856576.1"/>
    </source>
</evidence>
<evidence type="ECO:0000256" key="4">
    <source>
        <dbReference type="SAM" id="MobiDB-lite"/>
    </source>
</evidence>
<keyword evidence="2" id="KW-0809">Transit peptide</keyword>
<sequence>MATQIPLRSVRIPALQRQCLFLRHQHLNRPFVAAASRTFSSTPAHARGAKDNRLRNDPAMTRAAVTSDTGPSPRVRAEQQQRSDIGLVEDIGLLQGTIIRAPLSELPKIRTKAFWSYLWALLKSKGVALYSRSNHRRSLQKQRITRFLPVDAFQNKALKDRAKDIYKQMYTNFAEGNIKALEKLCLPPLAKQFRDRITARSDLEVTWKLQDWNSVKILSHRSAPLGEDQPDTAYRQVVFRLETLQSITRKQKDTAVVATASKAASAKTLRKPSWVPEEAREKFKHPPKPKTGDSKVSAVSREFTDNGEPKTVVEYLVLQKRAVRGAEGDWKVWGFTEVSTPETMKSDEEYWSKQLAVQAAHAT</sequence>